<gene>
    <name evidence="2" type="ORF">SAMN02910451_01003</name>
</gene>
<organism evidence="2 3">
    <name type="scientific">Butyrivibrio hungatei</name>
    <dbReference type="NCBI Taxonomy" id="185008"/>
    <lineage>
        <taxon>Bacteria</taxon>
        <taxon>Bacillati</taxon>
        <taxon>Bacillota</taxon>
        <taxon>Clostridia</taxon>
        <taxon>Lachnospirales</taxon>
        <taxon>Lachnospiraceae</taxon>
        <taxon>Butyrivibrio</taxon>
    </lineage>
</organism>
<dbReference type="OrthoDB" id="9807186at2"/>
<sequence>MDNSAYYEVVKETVKQLNNIMNVSLSDRIKDAVKKALGRSVRTKDPLFWHAGMLMVGLVSALEYLEKVDDAKEIRDEIKASLEEHVDLWFRKTAGKVGFVDDALAGFALVRAYEITGNEKFREAADAVKTYIGNAGRDAEGAILYNSGRSGNIFVDGIGQVSMFMAACGDDSFDGNKQLRLFYKYGMDEESGLCYHGYELKKADNDDRIAADRNDSSKNGYVSDKKGILCWGRAFGWLIMGASVNAALGKADEESFSQFRSLCEAALKYQRADGGWSWQLQALDGHIDLSATGMIAYALGYAVNNDVFGEADLPDKIRAALKKAKECIYAHTKSGIVTDSLSSCDDFAVHYQTYGNYPWGQGAALAAFSVIN</sequence>
<proteinExistence type="predicted"/>
<dbReference type="Pfam" id="PF07470">
    <property type="entry name" value="Glyco_hydro_88"/>
    <property type="match status" value="1"/>
</dbReference>
<dbReference type="GO" id="GO:0016787">
    <property type="term" value="F:hydrolase activity"/>
    <property type="evidence" value="ECO:0007669"/>
    <property type="project" value="UniProtKB-KW"/>
</dbReference>
<dbReference type="AlphaFoldDB" id="A0A1G5CA76"/>
<evidence type="ECO:0000313" key="3">
    <source>
        <dbReference type="Proteomes" id="UP000183047"/>
    </source>
</evidence>
<name>A0A1G5CA76_9FIRM</name>
<dbReference type="PANTHER" id="PTHR33886">
    <property type="entry name" value="UNSATURATED RHAMNOGALACTURONAN HYDROLASE (EUROFUNG)"/>
    <property type="match status" value="1"/>
</dbReference>
<keyword evidence="1 2" id="KW-0378">Hydrolase</keyword>
<evidence type="ECO:0000313" key="2">
    <source>
        <dbReference type="EMBL" id="SCX99218.1"/>
    </source>
</evidence>
<dbReference type="Proteomes" id="UP000183047">
    <property type="component" value="Unassembled WGS sequence"/>
</dbReference>
<evidence type="ECO:0000256" key="1">
    <source>
        <dbReference type="ARBA" id="ARBA00022801"/>
    </source>
</evidence>
<dbReference type="Gene3D" id="1.50.10.10">
    <property type="match status" value="1"/>
</dbReference>
<dbReference type="InterPro" id="IPR008928">
    <property type="entry name" value="6-hairpin_glycosidase_sf"/>
</dbReference>
<dbReference type="SUPFAM" id="SSF48208">
    <property type="entry name" value="Six-hairpin glycosidases"/>
    <property type="match status" value="1"/>
</dbReference>
<accession>A0A1G5CA76</accession>
<dbReference type="InterPro" id="IPR010905">
    <property type="entry name" value="Glyco_hydro_88"/>
</dbReference>
<reference evidence="3" key="1">
    <citation type="submission" date="2016-10" db="EMBL/GenBank/DDBJ databases">
        <authorList>
            <person name="Varghese N."/>
            <person name="Submissions S."/>
        </authorList>
    </citation>
    <scope>NUCLEOTIDE SEQUENCE [LARGE SCALE GENOMIC DNA]</scope>
    <source>
        <strain evidence="3">XBD2006</strain>
    </source>
</reference>
<dbReference type="InterPro" id="IPR012341">
    <property type="entry name" value="6hp_glycosidase-like_sf"/>
</dbReference>
<dbReference type="PANTHER" id="PTHR33886:SF8">
    <property type="entry name" value="UNSATURATED RHAMNOGALACTURONAN HYDROLASE (EUROFUNG)"/>
    <property type="match status" value="1"/>
</dbReference>
<protein>
    <submittedName>
        <fullName evidence="2">Rhamnogalacturonyl hydrolase YesR</fullName>
    </submittedName>
</protein>
<dbReference type="EMBL" id="FMUR01000006">
    <property type="protein sequence ID" value="SCX99218.1"/>
    <property type="molecule type" value="Genomic_DNA"/>
</dbReference>
<dbReference type="GO" id="GO:0005975">
    <property type="term" value="P:carbohydrate metabolic process"/>
    <property type="evidence" value="ECO:0007669"/>
    <property type="project" value="InterPro"/>
</dbReference>
<dbReference type="RefSeq" id="WP_074461726.1">
    <property type="nucleotide sequence ID" value="NZ_FMUR01000006.1"/>
</dbReference>
<keyword evidence="3" id="KW-1185">Reference proteome</keyword>
<dbReference type="InterPro" id="IPR052043">
    <property type="entry name" value="PolySaccharide_Degr_Enz"/>
</dbReference>